<gene>
    <name evidence="10" type="ORF">ACFQO0_10410</name>
</gene>
<dbReference type="Gene3D" id="3.40.50.300">
    <property type="entry name" value="P-loop containing nucleotide triphosphate hydrolases"/>
    <property type="match status" value="1"/>
</dbReference>
<proteinExistence type="predicted"/>
<dbReference type="GO" id="GO:0005524">
    <property type="term" value="F:ATP binding"/>
    <property type="evidence" value="ECO:0007669"/>
    <property type="project" value="UniProtKB-KW"/>
</dbReference>
<dbReference type="EMBL" id="JBHTCC010000002">
    <property type="protein sequence ID" value="MFC7298844.1"/>
    <property type="molecule type" value="Genomic_DNA"/>
</dbReference>
<sequence length="363" mass="39460">MSVISDLPAHLAVDTIRVGYQLGSAMHEIVHDLSFTLQRGQIGCLLGQSGCGKTTVLRAIAGFEPLIDGSITLGGKQLSSAQHTAAPETRHVGVVFQDYALFPHLSVADNLAFGLRNLSSQERQSRVAKLLNLVGLATQEKKFPHELSGGQQQRVALARALAPQPDLLLLDEPFSNLDVDLRERLATEVRDILKEIGTTAVLVTHDQHEAFAIADQIGVMQNGAIVQWDNAYNLYHRPATRFVADFIGLGVFATGMIDTAQQTVNIELGALPLCHGMETCNPNEQGQVDVLLRADDVVHDDTSPLQAEVVRKAFRGAEFLYTLKLASGQQVLALVPSHHDHALGERIGIRLEADHVVTFPKMS</sequence>
<accession>A0ABW2J5Q6</accession>
<keyword evidence="6" id="KW-0408">Iron</keyword>
<dbReference type="InterPro" id="IPR003439">
    <property type="entry name" value="ABC_transporter-like_ATP-bd"/>
</dbReference>
<organism evidence="10 11">
    <name type="scientific">Herminiimonas aquatilis</name>
    <dbReference type="NCBI Taxonomy" id="345342"/>
    <lineage>
        <taxon>Bacteria</taxon>
        <taxon>Pseudomonadati</taxon>
        <taxon>Pseudomonadota</taxon>
        <taxon>Betaproteobacteria</taxon>
        <taxon>Burkholderiales</taxon>
        <taxon>Oxalobacteraceae</taxon>
        <taxon>Herminiimonas</taxon>
    </lineage>
</organism>
<reference evidence="11" key="1">
    <citation type="journal article" date="2019" name="Int. J. Syst. Evol. Microbiol.">
        <title>The Global Catalogue of Microorganisms (GCM) 10K type strain sequencing project: providing services to taxonomists for standard genome sequencing and annotation.</title>
        <authorList>
            <consortium name="The Broad Institute Genomics Platform"/>
            <consortium name="The Broad Institute Genome Sequencing Center for Infectious Disease"/>
            <person name="Wu L."/>
            <person name="Ma J."/>
        </authorList>
    </citation>
    <scope>NUCLEOTIDE SEQUENCE [LARGE SCALE GENOMIC DNA]</scope>
    <source>
        <strain evidence="11">CCUG 36956</strain>
    </source>
</reference>
<dbReference type="PROSITE" id="PS00211">
    <property type="entry name" value="ABC_TRANSPORTER_1"/>
    <property type="match status" value="1"/>
</dbReference>
<dbReference type="InterPro" id="IPR017871">
    <property type="entry name" value="ABC_transporter-like_CS"/>
</dbReference>
<dbReference type="InterPro" id="IPR050093">
    <property type="entry name" value="ABC_SmlMolc_Importer"/>
</dbReference>
<keyword evidence="2" id="KW-1003">Cell membrane</keyword>
<dbReference type="Pfam" id="PF00005">
    <property type="entry name" value="ABC_tran"/>
    <property type="match status" value="1"/>
</dbReference>
<dbReference type="CDD" id="cd03259">
    <property type="entry name" value="ABC_Carb_Solutes_like"/>
    <property type="match status" value="1"/>
</dbReference>
<dbReference type="InterPro" id="IPR008995">
    <property type="entry name" value="Mo/tungstate-bd_C_term_dom"/>
</dbReference>
<dbReference type="InterPro" id="IPR015853">
    <property type="entry name" value="ABC_transpr_FbpC"/>
</dbReference>
<dbReference type="Proteomes" id="UP001596379">
    <property type="component" value="Unassembled WGS sequence"/>
</dbReference>
<dbReference type="PROSITE" id="PS50893">
    <property type="entry name" value="ABC_TRANSPORTER_2"/>
    <property type="match status" value="1"/>
</dbReference>
<keyword evidence="7" id="KW-0406">Ion transport</keyword>
<dbReference type="SUPFAM" id="SSF52540">
    <property type="entry name" value="P-loop containing nucleoside triphosphate hydrolases"/>
    <property type="match status" value="1"/>
</dbReference>
<keyword evidence="5 10" id="KW-0067">ATP-binding</keyword>
<dbReference type="PANTHER" id="PTHR42781">
    <property type="entry name" value="SPERMIDINE/PUTRESCINE IMPORT ATP-BINDING PROTEIN POTA"/>
    <property type="match status" value="1"/>
</dbReference>
<dbReference type="SUPFAM" id="SSF50331">
    <property type="entry name" value="MOP-like"/>
    <property type="match status" value="1"/>
</dbReference>
<evidence type="ECO:0000259" key="9">
    <source>
        <dbReference type="PROSITE" id="PS50893"/>
    </source>
</evidence>
<protein>
    <submittedName>
        <fullName evidence="10">ABC transporter ATP-binding protein</fullName>
    </submittedName>
</protein>
<evidence type="ECO:0000256" key="3">
    <source>
        <dbReference type="ARBA" id="ARBA00022496"/>
    </source>
</evidence>
<evidence type="ECO:0000256" key="1">
    <source>
        <dbReference type="ARBA" id="ARBA00022448"/>
    </source>
</evidence>
<keyword evidence="3" id="KW-0410">Iron transport</keyword>
<dbReference type="RefSeq" id="WP_382234340.1">
    <property type="nucleotide sequence ID" value="NZ_JBHTCC010000002.1"/>
</dbReference>
<evidence type="ECO:0000256" key="5">
    <source>
        <dbReference type="ARBA" id="ARBA00022840"/>
    </source>
</evidence>
<feature type="domain" description="ABC transporter" evidence="9">
    <location>
        <begin position="13"/>
        <end position="247"/>
    </location>
</feature>
<comment type="caution">
    <text evidence="10">The sequence shown here is derived from an EMBL/GenBank/DDBJ whole genome shotgun (WGS) entry which is preliminary data.</text>
</comment>
<dbReference type="Pfam" id="PF08402">
    <property type="entry name" value="TOBE_2"/>
    <property type="match status" value="1"/>
</dbReference>
<dbReference type="SMART" id="SM00382">
    <property type="entry name" value="AAA"/>
    <property type="match status" value="1"/>
</dbReference>
<dbReference type="InterPro" id="IPR013611">
    <property type="entry name" value="Transp-assoc_OB_typ2"/>
</dbReference>
<evidence type="ECO:0000256" key="6">
    <source>
        <dbReference type="ARBA" id="ARBA00023004"/>
    </source>
</evidence>
<name>A0ABW2J5Q6_9BURK</name>
<dbReference type="PANTHER" id="PTHR42781:SF4">
    <property type="entry name" value="SPERMIDINE_PUTRESCINE IMPORT ATP-BINDING PROTEIN POTA"/>
    <property type="match status" value="1"/>
</dbReference>
<dbReference type="InterPro" id="IPR003593">
    <property type="entry name" value="AAA+_ATPase"/>
</dbReference>
<evidence type="ECO:0000256" key="8">
    <source>
        <dbReference type="ARBA" id="ARBA00023136"/>
    </source>
</evidence>
<evidence type="ECO:0000313" key="11">
    <source>
        <dbReference type="Proteomes" id="UP001596379"/>
    </source>
</evidence>
<evidence type="ECO:0000256" key="7">
    <source>
        <dbReference type="ARBA" id="ARBA00023065"/>
    </source>
</evidence>
<dbReference type="InterPro" id="IPR027417">
    <property type="entry name" value="P-loop_NTPase"/>
</dbReference>
<evidence type="ECO:0000313" key="10">
    <source>
        <dbReference type="EMBL" id="MFC7298844.1"/>
    </source>
</evidence>
<keyword evidence="8" id="KW-0472">Membrane</keyword>
<evidence type="ECO:0000256" key="4">
    <source>
        <dbReference type="ARBA" id="ARBA00022741"/>
    </source>
</evidence>
<keyword evidence="4" id="KW-0547">Nucleotide-binding</keyword>
<evidence type="ECO:0000256" key="2">
    <source>
        <dbReference type="ARBA" id="ARBA00022475"/>
    </source>
</evidence>
<keyword evidence="11" id="KW-1185">Reference proteome</keyword>
<keyword evidence="1" id="KW-0813">Transport</keyword>